<reference evidence="2 3" key="1">
    <citation type="submission" date="2018-10" db="EMBL/GenBank/DDBJ databases">
        <title>Genomic Encyclopedia of Archaeal and Bacterial Type Strains, Phase II (KMG-II): from individual species to whole genera.</title>
        <authorList>
            <person name="Goeker M."/>
        </authorList>
    </citation>
    <scope>NUCLEOTIDE SEQUENCE [LARGE SCALE GENOMIC DNA]</scope>
    <source>
        <strain evidence="2 3">DSM 23424</strain>
    </source>
</reference>
<keyword evidence="1" id="KW-0175">Coiled coil</keyword>
<organism evidence="2 3">
    <name type="scientific">Ulvibacter antarcticus</name>
    <dbReference type="NCBI Taxonomy" id="442714"/>
    <lineage>
        <taxon>Bacteria</taxon>
        <taxon>Pseudomonadati</taxon>
        <taxon>Bacteroidota</taxon>
        <taxon>Flavobacteriia</taxon>
        <taxon>Flavobacteriales</taxon>
        <taxon>Flavobacteriaceae</taxon>
        <taxon>Ulvibacter</taxon>
    </lineage>
</organism>
<evidence type="ECO:0000256" key="1">
    <source>
        <dbReference type="SAM" id="Coils"/>
    </source>
</evidence>
<accession>A0A3L9YEI7</accession>
<evidence type="ECO:0000313" key="2">
    <source>
        <dbReference type="EMBL" id="RMA58794.1"/>
    </source>
</evidence>
<dbReference type="EMBL" id="REFC01000013">
    <property type="protein sequence ID" value="RMA58794.1"/>
    <property type="molecule type" value="Genomic_DNA"/>
</dbReference>
<evidence type="ECO:0000313" key="3">
    <source>
        <dbReference type="Proteomes" id="UP000271339"/>
    </source>
</evidence>
<dbReference type="RefSeq" id="WP_121907733.1">
    <property type="nucleotide sequence ID" value="NZ_REFC01000013.1"/>
</dbReference>
<comment type="caution">
    <text evidence="2">The sequence shown here is derived from an EMBL/GenBank/DDBJ whole genome shotgun (WGS) entry which is preliminary data.</text>
</comment>
<dbReference type="Proteomes" id="UP000271339">
    <property type="component" value="Unassembled WGS sequence"/>
</dbReference>
<feature type="coiled-coil region" evidence="1">
    <location>
        <begin position="72"/>
        <end position="99"/>
    </location>
</feature>
<protein>
    <submittedName>
        <fullName evidence="2">MerR-like DNA binding protein</fullName>
    </submittedName>
</protein>
<dbReference type="Pfam" id="PF13591">
    <property type="entry name" value="MerR_2"/>
    <property type="match status" value="1"/>
</dbReference>
<dbReference type="Gene3D" id="1.10.1660.10">
    <property type="match status" value="1"/>
</dbReference>
<dbReference type="OrthoDB" id="1494789at2"/>
<gene>
    <name evidence="2" type="ORF">BXY75_2173</name>
</gene>
<keyword evidence="3" id="KW-1185">Reference proteome</keyword>
<dbReference type="AlphaFoldDB" id="A0A3L9YEI7"/>
<sequence length="99" mass="11977">MMDTQEYISIKHICSLYNIETTFVSSLNELELVELTYRQQEYFVHRDNIHKVERMIRIHRDLHINPEGIDVVLNLLEKVEAMQRETNKLKNRLSLYENE</sequence>
<name>A0A3L9YEI7_9FLAO</name>
<proteinExistence type="predicted"/>